<evidence type="ECO:0000256" key="8">
    <source>
        <dbReference type="RuleBase" id="RU000651"/>
    </source>
</evidence>
<dbReference type="GO" id="GO:0003676">
    <property type="term" value="F:nucleic acid binding"/>
    <property type="evidence" value="ECO:0007669"/>
    <property type="project" value="InterPro"/>
</dbReference>
<evidence type="ECO:0000256" key="6">
    <source>
        <dbReference type="ARBA" id="ARBA00022801"/>
    </source>
</evidence>
<dbReference type="Pfam" id="PF00074">
    <property type="entry name" value="RnaseA"/>
    <property type="match status" value="1"/>
</dbReference>
<dbReference type="InterPro" id="IPR001427">
    <property type="entry name" value="RNaseA"/>
</dbReference>
<dbReference type="GO" id="GO:0004540">
    <property type="term" value="F:RNA nuclease activity"/>
    <property type="evidence" value="ECO:0007669"/>
    <property type="project" value="TreeGrafter"/>
</dbReference>
<dbReference type="AlphaFoldDB" id="A0A2P4S393"/>
<comment type="subcellular location">
    <subcellularLocation>
        <location evidence="1">Secreted</location>
    </subcellularLocation>
</comment>
<sequence length="137" mass="15759">MSSLWWTTILLLALTVSTCYGVPTYQDFLHRHVNFPRTPIPSNAAYCSAMMERRGMSVHRRCKPFNTFVHAPLTALNTLCINQPNQAIRTTQQHFRVTVCKLIRSRPTCTYTGNQFNHRVRVRCWGGHPVHLDATFA</sequence>
<keyword evidence="3" id="KW-0964">Secreted</keyword>
<dbReference type="Gene3D" id="3.10.130.10">
    <property type="entry name" value="Ribonuclease A-like domain"/>
    <property type="match status" value="1"/>
</dbReference>
<dbReference type="EMBL" id="PPHD01120917">
    <property type="protein sequence ID" value="POI18590.1"/>
    <property type="molecule type" value="Genomic_DNA"/>
</dbReference>
<evidence type="ECO:0000256" key="5">
    <source>
        <dbReference type="ARBA" id="ARBA00022759"/>
    </source>
</evidence>
<feature type="signal peptide" evidence="8">
    <location>
        <begin position="1"/>
        <end position="21"/>
    </location>
</feature>
<dbReference type="PANTHER" id="PTHR11437">
    <property type="entry name" value="RIBONUCLEASE"/>
    <property type="match status" value="1"/>
</dbReference>
<dbReference type="GO" id="GO:0005576">
    <property type="term" value="C:extracellular region"/>
    <property type="evidence" value="ECO:0007669"/>
    <property type="project" value="UniProtKB-SubCell"/>
</dbReference>
<keyword evidence="8" id="KW-0732">Signal</keyword>
<keyword evidence="5 8" id="KW-0255">Endonuclease</keyword>
<dbReference type="GO" id="GO:0050830">
    <property type="term" value="P:defense response to Gram-positive bacterium"/>
    <property type="evidence" value="ECO:0007669"/>
    <property type="project" value="TreeGrafter"/>
</dbReference>
<keyword evidence="4 8" id="KW-0540">Nuclease</keyword>
<evidence type="ECO:0000256" key="4">
    <source>
        <dbReference type="ARBA" id="ARBA00022722"/>
    </source>
</evidence>
<comment type="caution">
    <text evidence="10">The sequence shown here is derived from an EMBL/GenBank/DDBJ whole genome shotgun (WGS) entry which is preliminary data.</text>
</comment>
<evidence type="ECO:0000256" key="3">
    <source>
        <dbReference type="ARBA" id="ARBA00022525"/>
    </source>
</evidence>
<dbReference type="SUPFAM" id="SSF54076">
    <property type="entry name" value="RNase A-like"/>
    <property type="match status" value="1"/>
</dbReference>
<evidence type="ECO:0000256" key="7">
    <source>
        <dbReference type="ARBA" id="ARBA00023157"/>
    </source>
</evidence>
<protein>
    <recommendedName>
        <fullName evidence="9">Ribonuclease A-domain domain-containing protein</fullName>
    </recommendedName>
</protein>
<dbReference type="SMART" id="SM00092">
    <property type="entry name" value="RNAse_Pc"/>
    <property type="match status" value="1"/>
</dbReference>
<evidence type="ECO:0000313" key="11">
    <source>
        <dbReference type="Proteomes" id="UP000237246"/>
    </source>
</evidence>
<name>A0A2P4S393_BAMTH</name>
<comment type="similarity">
    <text evidence="2 8">Belongs to the pancreatic ribonuclease family.</text>
</comment>
<dbReference type="InterPro" id="IPR036816">
    <property type="entry name" value="RNaseA-like_dom_sf"/>
</dbReference>
<accession>A0A2P4S393</accession>
<dbReference type="OrthoDB" id="9115204at2759"/>
<keyword evidence="7" id="KW-1015">Disulfide bond</keyword>
<dbReference type="GO" id="GO:0004519">
    <property type="term" value="F:endonuclease activity"/>
    <property type="evidence" value="ECO:0007669"/>
    <property type="project" value="UniProtKB-KW"/>
</dbReference>
<keyword evidence="6 8" id="KW-0378">Hydrolase</keyword>
<organism evidence="10 11">
    <name type="scientific">Bambusicola thoracicus</name>
    <name type="common">Chinese bamboo-partridge</name>
    <name type="synonym">Perdix thoracica</name>
    <dbReference type="NCBI Taxonomy" id="9083"/>
    <lineage>
        <taxon>Eukaryota</taxon>
        <taxon>Metazoa</taxon>
        <taxon>Chordata</taxon>
        <taxon>Craniata</taxon>
        <taxon>Vertebrata</taxon>
        <taxon>Euteleostomi</taxon>
        <taxon>Archelosauria</taxon>
        <taxon>Archosauria</taxon>
        <taxon>Dinosauria</taxon>
        <taxon>Saurischia</taxon>
        <taxon>Theropoda</taxon>
        <taxon>Coelurosauria</taxon>
        <taxon>Aves</taxon>
        <taxon>Neognathae</taxon>
        <taxon>Galloanserae</taxon>
        <taxon>Galliformes</taxon>
        <taxon>Phasianidae</taxon>
        <taxon>Perdicinae</taxon>
        <taxon>Bambusicola</taxon>
    </lineage>
</organism>
<feature type="chain" id="PRO_5015021940" description="Ribonuclease A-domain domain-containing protein" evidence="8">
    <location>
        <begin position="22"/>
        <end position="137"/>
    </location>
</feature>
<dbReference type="PANTHER" id="PTHR11437:SF10">
    <property type="entry name" value="ANGIOGENIN-RELATED"/>
    <property type="match status" value="1"/>
</dbReference>
<evidence type="ECO:0000313" key="10">
    <source>
        <dbReference type="EMBL" id="POI18590.1"/>
    </source>
</evidence>
<evidence type="ECO:0000256" key="2">
    <source>
        <dbReference type="ARBA" id="ARBA00005600"/>
    </source>
</evidence>
<evidence type="ECO:0000256" key="1">
    <source>
        <dbReference type="ARBA" id="ARBA00004613"/>
    </source>
</evidence>
<dbReference type="PROSITE" id="PS00127">
    <property type="entry name" value="RNASE_PANCREATIC"/>
    <property type="match status" value="1"/>
</dbReference>
<feature type="domain" description="Ribonuclease A-domain" evidence="9">
    <location>
        <begin position="21"/>
        <end position="136"/>
    </location>
</feature>
<dbReference type="Proteomes" id="UP000237246">
    <property type="component" value="Unassembled WGS sequence"/>
</dbReference>
<proteinExistence type="inferred from homology"/>
<gene>
    <name evidence="10" type="ORF">CIB84_017664</name>
</gene>
<reference evidence="10 11" key="1">
    <citation type="submission" date="2018-01" db="EMBL/GenBank/DDBJ databases">
        <title>Comparison of the Chinese Bamboo Partridge and Red Junglefowl genome sequences highlights the importance of demography in genome evolution.</title>
        <authorList>
            <person name="Tiley G.P."/>
            <person name="Kimball R.T."/>
            <person name="Braun E.L."/>
            <person name="Burleigh J.G."/>
        </authorList>
    </citation>
    <scope>NUCLEOTIDE SEQUENCE [LARGE SCALE GENOMIC DNA]</scope>
    <source>
        <strain evidence="10">RTK389</strain>
        <tissue evidence="10">Blood</tissue>
    </source>
</reference>
<dbReference type="GO" id="GO:0016787">
    <property type="term" value="F:hydrolase activity"/>
    <property type="evidence" value="ECO:0007669"/>
    <property type="project" value="UniProtKB-KW"/>
</dbReference>
<keyword evidence="11" id="KW-1185">Reference proteome</keyword>
<dbReference type="CDD" id="cd06265">
    <property type="entry name" value="RNase_A_canonical"/>
    <property type="match status" value="1"/>
</dbReference>
<evidence type="ECO:0000259" key="9">
    <source>
        <dbReference type="SMART" id="SM00092"/>
    </source>
</evidence>
<dbReference type="InterPro" id="IPR023412">
    <property type="entry name" value="RNaseA_domain"/>
</dbReference>
<dbReference type="InterPro" id="IPR023411">
    <property type="entry name" value="RNaseA_AS"/>
</dbReference>